<comment type="caution">
    <text evidence="1">The sequence shown here is derived from an EMBL/GenBank/DDBJ whole genome shotgun (WGS) entry which is preliminary data.</text>
</comment>
<gene>
    <name evidence="1" type="ORF">SIN8267_01127</name>
</gene>
<protein>
    <recommendedName>
        <fullName evidence="3">Secreted protein</fullName>
    </recommendedName>
</protein>
<dbReference type="Proteomes" id="UP000838100">
    <property type="component" value="Unassembled WGS sequence"/>
</dbReference>
<proteinExistence type="predicted"/>
<evidence type="ECO:0008006" key="3">
    <source>
        <dbReference type="Google" id="ProtNLM"/>
    </source>
</evidence>
<organism evidence="1 2">
    <name type="scientific">Sinobacterium norvegicum</name>
    <dbReference type="NCBI Taxonomy" id="1641715"/>
    <lineage>
        <taxon>Bacteria</taxon>
        <taxon>Pseudomonadati</taxon>
        <taxon>Pseudomonadota</taxon>
        <taxon>Gammaproteobacteria</taxon>
        <taxon>Cellvibrionales</taxon>
        <taxon>Spongiibacteraceae</taxon>
        <taxon>Sinobacterium</taxon>
    </lineage>
</organism>
<keyword evidence="2" id="KW-1185">Reference proteome</keyword>
<name>A0ABN8EF43_9GAMM</name>
<dbReference type="RefSeq" id="WP_237443689.1">
    <property type="nucleotide sequence ID" value="NZ_CAKLPX010000001.1"/>
</dbReference>
<evidence type="ECO:0000313" key="2">
    <source>
        <dbReference type="Proteomes" id="UP000838100"/>
    </source>
</evidence>
<reference evidence="1" key="1">
    <citation type="submission" date="2021-12" db="EMBL/GenBank/DDBJ databases">
        <authorList>
            <person name="Rodrigo-Torres L."/>
            <person name="Arahal R. D."/>
            <person name="Lucena T."/>
        </authorList>
    </citation>
    <scope>NUCLEOTIDE SEQUENCE</scope>
    <source>
        <strain evidence="1">CECT 8267</strain>
    </source>
</reference>
<evidence type="ECO:0000313" key="1">
    <source>
        <dbReference type="EMBL" id="CAH0991026.1"/>
    </source>
</evidence>
<accession>A0ABN8EF43</accession>
<dbReference type="EMBL" id="CAKLPX010000001">
    <property type="protein sequence ID" value="CAH0991026.1"/>
    <property type="molecule type" value="Genomic_DNA"/>
</dbReference>
<sequence>MNKIFRLTLLLCCFLGTQNAISHHHHSGDDTPGSLADVPGNHGMFMVGDKSLFLLHMPMFTNEKHMYQVILKAELSPEMMSYYRQLRAENPSKAYNLINVDNDKFTLPDLKSGQVTSFKATLFDGYSNDGGGTPGKILKNNIAVKVSKVVVFRHFNFSIDRPAALNFIIFGEGDEMHLSHYIARDPDFQQIITLSTDIDWLSEAQIESGVELSFAELPSMPTPCRSPLMNKTYTVQFQGNPDIGRSLDLTDSKQIWFSTGNLLNAKDPCVTDSKG</sequence>